<keyword evidence="1" id="KW-0472">Membrane</keyword>
<keyword evidence="1" id="KW-0812">Transmembrane</keyword>
<comment type="caution">
    <text evidence="3">The sequence shown here is derived from an EMBL/GenBank/DDBJ whole genome shotgun (WGS) entry which is preliminary data.</text>
</comment>
<gene>
    <name evidence="3" type="ORF">ACFQ3W_21455</name>
</gene>
<dbReference type="InterPro" id="IPR006976">
    <property type="entry name" value="VanZ-like"/>
</dbReference>
<organism evidence="3 4">
    <name type="scientific">Paenibacillus puldeungensis</name>
    <dbReference type="NCBI Taxonomy" id="696536"/>
    <lineage>
        <taxon>Bacteria</taxon>
        <taxon>Bacillati</taxon>
        <taxon>Bacillota</taxon>
        <taxon>Bacilli</taxon>
        <taxon>Bacillales</taxon>
        <taxon>Paenibacillaceae</taxon>
        <taxon>Paenibacillus</taxon>
    </lineage>
</organism>
<sequence>MNSLPKLHKFHKLYRWIPAIALMLVIFILSSQSYEQQDLRPDIQSSISEQSVADRFGGISFQYAGHEISIESLGVAGFIEFFIRKGAHFFSYGLLAILVMFALYPQRRLRRFLLAVMISFLYACSDELHQMFTPNRTAKFQDVMLDTAGAIFGAIIMVLLITWRQKRIGQRQ</sequence>
<dbReference type="InterPro" id="IPR016747">
    <property type="entry name" value="Phosphotransbutyrylase"/>
</dbReference>
<feature type="domain" description="VanZ-like" evidence="2">
    <location>
        <begin position="16"/>
        <end position="160"/>
    </location>
</feature>
<proteinExistence type="predicted"/>
<name>A0ABW3S2X4_9BACL</name>
<evidence type="ECO:0000313" key="4">
    <source>
        <dbReference type="Proteomes" id="UP001597262"/>
    </source>
</evidence>
<accession>A0ABW3S2X4</accession>
<evidence type="ECO:0000256" key="1">
    <source>
        <dbReference type="SAM" id="Phobius"/>
    </source>
</evidence>
<evidence type="ECO:0000313" key="3">
    <source>
        <dbReference type="EMBL" id="MFD1178848.1"/>
    </source>
</evidence>
<dbReference type="Pfam" id="PF04892">
    <property type="entry name" value="VanZ"/>
    <property type="match status" value="1"/>
</dbReference>
<feature type="transmembrane region" description="Helical" evidence="1">
    <location>
        <begin position="12"/>
        <end position="30"/>
    </location>
</feature>
<reference evidence="4" key="1">
    <citation type="journal article" date="2019" name="Int. J. Syst. Evol. Microbiol.">
        <title>The Global Catalogue of Microorganisms (GCM) 10K type strain sequencing project: providing services to taxonomists for standard genome sequencing and annotation.</title>
        <authorList>
            <consortium name="The Broad Institute Genomics Platform"/>
            <consortium name="The Broad Institute Genome Sequencing Center for Infectious Disease"/>
            <person name="Wu L."/>
            <person name="Ma J."/>
        </authorList>
    </citation>
    <scope>NUCLEOTIDE SEQUENCE [LARGE SCALE GENOMIC DNA]</scope>
    <source>
        <strain evidence="4">CCUG 59189</strain>
    </source>
</reference>
<feature type="transmembrane region" description="Helical" evidence="1">
    <location>
        <begin position="112"/>
        <end position="132"/>
    </location>
</feature>
<dbReference type="NCBIfam" id="NF037970">
    <property type="entry name" value="vanZ_1"/>
    <property type="match status" value="1"/>
</dbReference>
<evidence type="ECO:0000259" key="2">
    <source>
        <dbReference type="Pfam" id="PF04892"/>
    </source>
</evidence>
<dbReference type="EMBL" id="JBHTLM010000021">
    <property type="protein sequence ID" value="MFD1178848.1"/>
    <property type="molecule type" value="Genomic_DNA"/>
</dbReference>
<dbReference type="PIRSF" id="PIRSF019083">
    <property type="entry name" value="UCP019083_VanZ"/>
    <property type="match status" value="1"/>
</dbReference>
<feature type="transmembrane region" description="Helical" evidence="1">
    <location>
        <begin position="144"/>
        <end position="163"/>
    </location>
</feature>
<dbReference type="Proteomes" id="UP001597262">
    <property type="component" value="Unassembled WGS sequence"/>
</dbReference>
<keyword evidence="1" id="KW-1133">Transmembrane helix</keyword>
<protein>
    <submittedName>
        <fullName evidence="3">VanZ family protein</fullName>
    </submittedName>
</protein>
<feature type="transmembrane region" description="Helical" evidence="1">
    <location>
        <begin position="87"/>
        <end position="105"/>
    </location>
</feature>
<keyword evidence="4" id="KW-1185">Reference proteome</keyword>